<dbReference type="AlphaFoldDB" id="A0A2W5MW97"/>
<dbReference type="GO" id="GO:0008198">
    <property type="term" value="F:ferrous iron binding"/>
    <property type="evidence" value="ECO:0007669"/>
    <property type="project" value="InterPro"/>
</dbReference>
<evidence type="ECO:0000313" key="10">
    <source>
        <dbReference type="EMBL" id="PZQ21963.1"/>
    </source>
</evidence>
<dbReference type="InterPro" id="IPR004360">
    <property type="entry name" value="Glyas_Fos-R_dOase_dom"/>
</dbReference>
<dbReference type="Proteomes" id="UP000248597">
    <property type="component" value="Unassembled WGS sequence"/>
</dbReference>
<evidence type="ECO:0000256" key="5">
    <source>
        <dbReference type="ARBA" id="ARBA00022964"/>
    </source>
</evidence>
<evidence type="ECO:0000313" key="11">
    <source>
        <dbReference type="Proteomes" id="UP000248597"/>
    </source>
</evidence>
<organism evidence="10 11">
    <name type="scientific">Sphingopyxis macrogoltabida</name>
    <name type="common">Sphingomonas macrogoltabidus</name>
    <dbReference type="NCBI Taxonomy" id="33050"/>
    <lineage>
        <taxon>Bacteria</taxon>
        <taxon>Pseudomonadati</taxon>
        <taxon>Pseudomonadota</taxon>
        <taxon>Alphaproteobacteria</taxon>
        <taxon>Sphingomonadales</taxon>
        <taxon>Sphingomonadaceae</taxon>
        <taxon>Sphingopyxis</taxon>
    </lineage>
</organism>
<reference evidence="10 11" key="1">
    <citation type="submission" date="2017-08" db="EMBL/GenBank/DDBJ databases">
        <title>Infants hospitalized years apart are colonized by the same room-sourced microbial strains.</title>
        <authorList>
            <person name="Brooks B."/>
            <person name="Olm M.R."/>
            <person name="Firek B.A."/>
            <person name="Baker R."/>
            <person name="Thomas B.C."/>
            <person name="Morowitz M.J."/>
            <person name="Banfield J.F."/>
        </authorList>
    </citation>
    <scope>NUCLEOTIDE SEQUENCE [LARGE SCALE GENOMIC DNA]</scope>
    <source>
        <strain evidence="10">S2_005_003_R2_47</strain>
    </source>
</reference>
<evidence type="ECO:0000259" key="9">
    <source>
        <dbReference type="PROSITE" id="PS51819"/>
    </source>
</evidence>
<evidence type="ECO:0000256" key="3">
    <source>
        <dbReference type="ARBA" id="ARBA00022723"/>
    </source>
</evidence>
<comment type="similarity">
    <text evidence="2 8">Belongs to the extradiol ring-cleavage dioxygenase family.</text>
</comment>
<dbReference type="PROSITE" id="PS00082">
    <property type="entry name" value="EXTRADIOL_DIOXYGENAS"/>
    <property type="match status" value="1"/>
</dbReference>
<dbReference type="Gene3D" id="3.10.180.10">
    <property type="entry name" value="2,3-Dihydroxybiphenyl 1,2-Dioxygenase, domain 1"/>
    <property type="match status" value="1"/>
</dbReference>
<evidence type="ECO:0000256" key="2">
    <source>
        <dbReference type="ARBA" id="ARBA00008784"/>
    </source>
</evidence>
<dbReference type="PROSITE" id="PS51819">
    <property type="entry name" value="VOC"/>
    <property type="match status" value="1"/>
</dbReference>
<proteinExistence type="inferred from homology"/>
<comment type="caution">
    <text evidence="10">The sequence shown here is derived from an EMBL/GenBank/DDBJ whole genome shotgun (WGS) entry which is preliminary data.</text>
</comment>
<dbReference type="EMBL" id="QFPJ01000020">
    <property type="protein sequence ID" value="PZQ21963.1"/>
    <property type="molecule type" value="Genomic_DNA"/>
</dbReference>
<dbReference type="GO" id="GO:0051213">
    <property type="term" value="F:dioxygenase activity"/>
    <property type="evidence" value="ECO:0007669"/>
    <property type="project" value="UniProtKB-KW"/>
</dbReference>
<keyword evidence="6 8" id="KW-0560">Oxidoreductase</keyword>
<evidence type="ECO:0000256" key="1">
    <source>
        <dbReference type="ARBA" id="ARBA00001954"/>
    </source>
</evidence>
<dbReference type="SUPFAM" id="SSF54593">
    <property type="entry name" value="Glyoxalase/Bleomycin resistance protein/Dihydroxybiphenyl dioxygenase"/>
    <property type="match status" value="1"/>
</dbReference>
<protein>
    <submittedName>
        <fullName evidence="10">Biphenyl 2,3-dioxygenase</fullName>
    </submittedName>
</protein>
<dbReference type="InterPro" id="IPR029068">
    <property type="entry name" value="Glyas_Bleomycin-R_OHBP_Dase"/>
</dbReference>
<keyword evidence="3" id="KW-0479">Metal-binding</keyword>
<evidence type="ECO:0000256" key="8">
    <source>
        <dbReference type="RuleBase" id="RU000683"/>
    </source>
</evidence>
<keyword evidence="4 8" id="KW-0058">Aromatic hydrocarbons catabolism</keyword>
<gene>
    <name evidence="10" type="ORF">DI569_09890</name>
</gene>
<keyword evidence="7 8" id="KW-0408">Iron</keyword>
<dbReference type="InterPro" id="IPR000486">
    <property type="entry name" value="Xdiol_ring_cleave_dOase_1/2"/>
</dbReference>
<feature type="domain" description="VOC" evidence="9">
    <location>
        <begin position="1"/>
        <end position="120"/>
    </location>
</feature>
<comment type="cofactor">
    <cofactor evidence="1 8">
        <name>Fe(2+)</name>
        <dbReference type="ChEBI" id="CHEBI:29033"/>
    </cofactor>
</comment>
<evidence type="ECO:0000256" key="7">
    <source>
        <dbReference type="ARBA" id="ARBA00023004"/>
    </source>
</evidence>
<accession>A0A2W5MW97</accession>
<dbReference type="InterPro" id="IPR037523">
    <property type="entry name" value="VOC_core"/>
</dbReference>
<evidence type="ECO:0000256" key="4">
    <source>
        <dbReference type="ARBA" id="ARBA00022797"/>
    </source>
</evidence>
<dbReference type="Pfam" id="PF00903">
    <property type="entry name" value="Glyoxalase"/>
    <property type="match status" value="1"/>
</dbReference>
<sequence>MSHIVFMTRRYEALVAWYCTVFKAAPVHADAALTFLAFDEENHRFAIANLDIFRPGGDGRLGDVGVNHVAFTYGGAGDLLATYARLKDARITPYWPVHHGMTLSLYYQDPDGNRVELQADALPSADAIAYFGSPAFAANPIGIEYDPDALVAAWRAGASETELLRLPEGEPSQIPAAHGF</sequence>
<keyword evidence="5 8" id="KW-0223">Dioxygenase</keyword>
<evidence type="ECO:0000256" key="6">
    <source>
        <dbReference type="ARBA" id="ARBA00023002"/>
    </source>
</evidence>
<name>A0A2W5MW97_SPHMC</name>